<evidence type="ECO:0000256" key="1">
    <source>
        <dbReference type="ARBA" id="ARBA00004651"/>
    </source>
</evidence>
<gene>
    <name evidence="10" type="ORF">CWI73_09950</name>
</gene>
<comment type="caution">
    <text evidence="10">The sequence shown here is derived from an EMBL/GenBank/DDBJ whole genome shotgun (WGS) entry which is preliminary data.</text>
</comment>
<feature type="domain" description="ABC transmembrane type-2" evidence="9">
    <location>
        <begin position="133"/>
        <end position="366"/>
    </location>
</feature>
<accession>A0A432YPJ6</accession>
<evidence type="ECO:0000259" key="9">
    <source>
        <dbReference type="PROSITE" id="PS51012"/>
    </source>
</evidence>
<feature type="transmembrane region" description="Helical" evidence="8">
    <location>
        <begin position="253"/>
        <end position="277"/>
    </location>
</feature>
<dbReference type="GO" id="GO:0005886">
    <property type="term" value="C:plasma membrane"/>
    <property type="evidence" value="ECO:0007669"/>
    <property type="project" value="UniProtKB-SubCell"/>
</dbReference>
<dbReference type="EMBL" id="PIQA01000011">
    <property type="protein sequence ID" value="RUO62782.1"/>
    <property type="molecule type" value="Genomic_DNA"/>
</dbReference>
<keyword evidence="5 8" id="KW-0812">Transmembrane</keyword>
<evidence type="ECO:0000256" key="2">
    <source>
        <dbReference type="ARBA" id="ARBA00007783"/>
    </source>
</evidence>
<keyword evidence="6 8" id="KW-1133">Transmembrane helix</keyword>
<feature type="transmembrane region" description="Helical" evidence="8">
    <location>
        <begin position="284"/>
        <end position="302"/>
    </location>
</feature>
<proteinExistence type="inferred from homology"/>
<evidence type="ECO:0000256" key="4">
    <source>
        <dbReference type="ARBA" id="ARBA00022475"/>
    </source>
</evidence>
<evidence type="ECO:0000313" key="11">
    <source>
        <dbReference type="Proteomes" id="UP000288361"/>
    </source>
</evidence>
<evidence type="ECO:0000313" key="10">
    <source>
        <dbReference type="EMBL" id="RUO62782.1"/>
    </source>
</evidence>
<organism evidence="10 11">
    <name type="scientific">Idiomarina piscisalsi</name>
    <dbReference type="NCBI Taxonomy" id="1096243"/>
    <lineage>
        <taxon>Bacteria</taxon>
        <taxon>Pseudomonadati</taxon>
        <taxon>Pseudomonadota</taxon>
        <taxon>Gammaproteobacteria</taxon>
        <taxon>Alteromonadales</taxon>
        <taxon>Idiomarinaceae</taxon>
        <taxon>Idiomarina</taxon>
    </lineage>
</organism>
<reference evidence="10 11" key="1">
    <citation type="journal article" date="2011" name="Front. Microbiol.">
        <title>Genomic signatures of strain selection and enhancement in Bacillus atrophaeus var. globigii, a historical biowarfare simulant.</title>
        <authorList>
            <person name="Gibbons H.S."/>
            <person name="Broomall S.M."/>
            <person name="McNew L.A."/>
            <person name="Daligault H."/>
            <person name="Chapman C."/>
            <person name="Bruce D."/>
            <person name="Karavis M."/>
            <person name="Krepps M."/>
            <person name="McGregor P.A."/>
            <person name="Hong C."/>
            <person name="Park K.H."/>
            <person name="Akmal A."/>
            <person name="Feldman A."/>
            <person name="Lin J.S."/>
            <person name="Chang W.E."/>
            <person name="Higgs B.W."/>
            <person name="Demirev P."/>
            <person name="Lindquist J."/>
            <person name="Liem A."/>
            <person name="Fochler E."/>
            <person name="Read T.D."/>
            <person name="Tapia R."/>
            <person name="Johnson S."/>
            <person name="Bishop-Lilly K.A."/>
            <person name="Detter C."/>
            <person name="Han C."/>
            <person name="Sozhamannan S."/>
            <person name="Rosenzweig C.N."/>
            <person name="Skowronski E.W."/>
        </authorList>
    </citation>
    <scope>NUCLEOTIDE SEQUENCE [LARGE SCALE GENOMIC DNA]</scope>
    <source>
        <strain evidence="10 11">TPS4-2</strain>
    </source>
</reference>
<dbReference type="GO" id="GO:0140359">
    <property type="term" value="F:ABC-type transporter activity"/>
    <property type="evidence" value="ECO:0007669"/>
    <property type="project" value="InterPro"/>
</dbReference>
<dbReference type="PANTHER" id="PTHR30294">
    <property type="entry name" value="MEMBRANE COMPONENT OF ABC TRANSPORTER YHHJ-RELATED"/>
    <property type="match status" value="1"/>
</dbReference>
<keyword evidence="4" id="KW-1003">Cell membrane</keyword>
<evidence type="ECO:0000256" key="6">
    <source>
        <dbReference type="ARBA" id="ARBA00022989"/>
    </source>
</evidence>
<dbReference type="Gene3D" id="3.40.1710.10">
    <property type="entry name" value="abc type-2 transporter like domain"/>
    <property type="match status" value="1"/>
</dbReference>
<dbReference type="AlphaFoldDB" id="A0A432YPJ6"/>
<dbReference type="InterPro" id="IPR013525">
    <property type="entry name" value="ABC2_TM"/>
</dbReference>
<evidence type="ECO:0000256" key="8">
    <source>
        <dbReference type="SAM" id="Phobius"/>
    </source>
</evidence>
<sequence>MRSLKNISHLGVKELVSLSRDPMLLLFIMLAFTVFVYTAASATPQTLYKTPIAVIDNDRSQLSNQLINGFLMPYFLPPEAVSASEADQLMDEGRYTFILDIPEGLQRDLLNGEQPKVQLIVDATRMSQAFTGNGYIQSIINREVSTFTQADTQLPIDIAVRAQFNPELNSGWFSAIMELINQITMLSIILTGAALIKEREHGTVEHLMVMPVTPFQIMVSKVWAMALVVLVASAFSLTVIIKQALAIPTSGSLTLFLFGTALHLFATTSIGIFLGTYARSMPQFGLLFLLIIMPMQILSGGMTPFDSMPTAVQAVMYFAPTSHFTEFGQSILFRGAGINIVWPQLLALAGIGALFFLVSWRHFRERLADMA</sequence>
<feature type="transmembrane region" description="Helical" evidence="8">
    <location>
        <begin position="21"/>
        <end position="40"/>
    </location>
</feature>
<comment type="similarity">
    <text evidence="2">Belongs to the ABC-2 integral membrane protein family.</text>
</comment>
<dbReference type="InterPro" id="IPR047817">
    <property type="entry name" value="ABC2_TM_bact-type"/>
</dbReference>
<dbReference type="Proteomes" id="UP000288361">
    <property type="component" value="Unassembled WGS sequence"/>
</dbReference>
<evidence type="ECO:0000256" key="7">
    <source>
        <dbReference type="ARBA" id="ARBA00023136"/>
    </source>
</evidence>
<name>A0A432YPJ6_9GAMM</name>
<dbReference type="InterPro" id="IPR051449">
    <property type="entry name" value="ABC-2_transporter_component"/>
</dbReference>
<evidence type="ECO:0000256" key="5">
    <source>
        <dbReference type="ARBA" id="ARBA00022692"/>
    </source>
</evidence>
<feature type="transmembrane region" description="Helical" evidence="8">
    <location>
        <begin position="340"/>
        <end position="360"/>
    </location>
</feature>
<evidence type="ECO:0000256" key="3">
    <source>
        <dbReference type="ARBA" id="ARBA00022448"/>
    </source>
</evidence>
<feature type="transmembrane region" description="Helical" evidence="8">
    <location>
        <begin position="217"/>
        <end position="241"/>
    </location>
</feature>
<dbReference type="PANTHER" id="PTHR30294:SF47">
    <property type="entry name" value="INNER MEMBRANE TRANSPORT PERMEASE YHHJ"/>
    <property type="match status" value="1"/>
</dbReference>
<keyword evidence="3" id="KW-0813">Transport</keyword>
<keyword evidence="7 8" id="KW-0472">Membrane</keyword>
<protein>
    <recommendedName>
        <fullName evidence="9">ABC transmembrane type-2 domain-containing protein</fullName>
    </recommendedName>
</protein>
<dbReference type="RefSeq" id="WP_126752644.1">
    <property type="nucleotide sequence ID" value="NZ_JBHUMT010000004.1"/>
</dbReference>
<dbReference type="PROSITE" id="PS51012">
    <property type="entry name" value="ABC_TM2"/>
    <property type="match status" value="1"/>
</dbReference>
<dbReference type="Pfam" id="PF12698">
    <property type="entry name" value="ABC2_membrane_3"/>
    <property type="match status" value="1"/>
</dbReference>
<comment type="subcellular location">
    <subcellularLocation>
        <location evidence="1">Cell membrane</location>
        <topology evidence="1">Multi-pass membrane protein</topology>
    </subcellularLocation>
</comment>